<name>A0A8C9C8S1_PHOSS</name>
<protein>
    <submittedName>
        <fullName evidence="2">CEBPZ opposite strand</fullName>
    </submittedName>
</protein>
<reference evidence="2" key="3">
    <citation type="submission" date="2025-09" db="UniProtKB">
        <authorList>
            <consortium name="Ensembl"/>
        </authorList>
    </citation>
    <scope>IDENTIFICATION</scope>
</reference>
<proteinExistence type="predicted"/>
<feature type="transmembrane region" description="Helical" evidence="1">
    <location>
        <begin position="22"/>
        <end position="41"/>
    </location>
</feature>
<dbReference type="Proteomes" id="UP000694554">
    <property type="component" value="Chromosome 13"/>
</dbReference>
<dbReference type="Ensembl" id="ENSPSNT00000021698.1">
    <property type="protein sequence ID" value="ENSPSNP00000019270.1"/>
    <property type="gene ID" value="ENSPSNG00000014144.1"/>
</dbReference>
<dbReference type="CTD" id="100505876"/>
<dbReference type="GeneTree" id="ENSGT00500000045333"/>
<accession>A0A8C9C8S1</accession>
<reference evidence="2" key="2">
    <citation type="submission" date="2025-08" db="UniProtKB">
        <authorList>
            <consortium name="Ensembl"/>
        </authorList>
    </citation>
    <scope>IDENTIFICATION</scope>
</reference>
<keyword evidence="1" id="KW-0812">Transmembrane</keyword>
<keyword evidence="1" id="KW-0472">Membrane</keyword>
<evidence type="ECO:0000256" key="1">
    <source>
        <dbReference type="SAM" id="Phobius"/>
    </source>
</evidence>
<reference evidence="2" key="1">
    <citation type="submission" date="2019-08" db="EMBL/GenBank/DDBJ databases">
        <title>Phocoena sinus (Vaquita) genome, mPhoSin1, primary haplotype.</title>
        <authorList>
            <person name="Morin P."/>
            <person name="Mountcastle J."/>
            <person name="Fungtammasan C."/>
            <person name="Rhie A."/>
            <person name="Rojas-Bracho L."/>
            <person name="Smith C.R."/>
            <person name="Taylor B.L."/>
            <person name="Gulland F.M.D."/>
            <person name="Musser W."/>
            <person name="Houck M."/>
            <person name="Haase B."/>
            <person name="Paez S."/>
            <person name="Howe K."/>
            <person name="Torrance J."/>
            <person name="Formenti G."/>
            <person name="Phillippy A."/>
            <person name="Ryder O."/>
            <person name="Jarvis E.D."/>
            <person name="Fedrigo O."/>
        </authorList>
    </citation>
    <scope>NUCLEOTIDE SEQUENCE [LARGE SCALE GENOMIC DNA]</scope>
</reference>
<dbReference type="InterPro" id="IPR037764">
    <property type="entry name" value="CEBPZOS"/>
</dbReference>
<keyword evidence="1" id="KW-1133">Transmembrane helix</keyword>
<dbReference type="KEGG" id="psiu:116764373"/>
<dbReference type="AlphaFoldDB" id="A0A8C9C8S1"/>
<evidence type="ECO:0000313" key="3">
    <source>
        <dbReference type="Proteomes" id="UP000694554"/>
    </source>
</evidence>
<keyword evidence="3" id="KW-1185">Reference proteome</keyword>
<dbReference type="GeneID" id="116764373"/>
<sequence length="90" mass="10466">MRSPASTCLRMARTMDPLAKKIFKGVLVAELVGIFGAYFLFKKMNTSQDFRQTMSKKFPFILEVYYTSIEHSGTYGIREQDQEKWLNSKN</sequence>
<organism evidence="2 3">
    <name type="scientific">Phocoena sinus</name>
    <name type="common">Vaquita</name>
    <dbReference type="NCBI Taxonomy" id="42100"/>
    <lineage>
        <taxon>Eukaryota</taxon>
        <taxon>Metazoa</taxon>
        <taxon>Chordata</taxon>
        <taxon>Craniata</taxon>
        <taxon>Vertebrata</taxon>
        <taxon>Euteleostomi</taxon>
        <taxon>Mammalia</taxon>
        <taxon>Eutheria</taxon>
        <taxon>Laurasiatheria</taxon>
        <taxon>Artiodactyla</taxon>
        <taxon>Whippomorpha</taxon>
        <taxon>Cetacea</taxon>
        <taxon>Odontoceti</taxon>
        <taxon>Phocoenidae</taxon>
        <taxon>Phocoena</taxon>
    </lineage>
</organism>
<dbReference type="PANTHER" id="PTHR38001:SF1">
    <property type="entry name" value="PROTEIN CEBPZOS"/>
    <property type="match status" value="1"/>
</dbReference>
<evidence type="ECO:0000313" key="2">
    <source>
        <dbReference type="Ensembl" id="ENSPSNP00000019270.1"/>
    </source>
</evidence>
<gene>
    <name evidence="2" type="primary">CEBPZOS</name>
</gene>
<dbReference type="RefSeq" id="XP_032508845.1">
    <property type="nucleotide sequence ID" value="XM_032652954.1"/>
</dbReference>
<dbReference type="PANTHER" id="PTHR38001">
    <property type="entry name" value="PROTEIN CEBPZOS"/>
    <property type="match status" value="1"/>
</dbReference>